<evidence type="ECO:0000256" key="2">
    <source>
        <dbReference type="ARBA" id="ARBA00022525"/>
    </source>
</evidence>
<dbReference type="InterPro" id="IPR056861">
    <property type="entry name" value="HMCN1-like_VWA"/>
</dbReference>
<reference evidence="7" key="1">
    <citation type="journal article" date="2021" name="Sci. Adv.">
        <title>The American lobster genome reveals insights on longevity, neural, and immune adaptations.</title>
        <authorList>
            <person name="Polinski J.M."/>
            <person name="Zimin A.V."/>
            <person name="Clark K.F."/>
            <person name="Kohn A.B."/>
            <person name="Sadowski N."/>
            <person name="Timp W."/>
            <person name="Ptitsyn A."/>
            <person name="Khanna P."/>
            <person name="Romanova D.Y."/>
            <person name="Williams P."/>
            <person name="Greenwood S.J."/>
            <person name="Moroz L.L."/>
            <person name="Walt D.R."/>
            <person name="Bodnar A.G."/>
        </authorList>
    </citation>
    <scope>NUCLEOTIDE SEQUENCE</scope>
    <source>
        <strain evidence="7">GMGI-L3</strain>
    </source>
</reference>
<dbReference type="SUPFAM" id="SSF49265">
    <property type="entry name" value="Fibronectin type III"/>
    <property type="match status" value="2"/>
</dbReference>
<comment type="subcellular location">
    <subcellularLocation>
        <location evidence="1">Secreted</location>
    </subcellularLocation>
</comment>
<dbReference type="InterPro" id="IPR036465">
    <property type="entry name" value="vWFA_dom_sf"/>
</dbReference>
<evidence type="ECO:0000256" key="3">
    <source>
        <dbReference type="ARBA" id="ARBA00022729"/>
    </source>
</evidence>
<dbReference type="Pfam" id="PF25106">
    <property type="entry name" value="VWA_4"/>
    <property type="match status" value="1"/>
</dbReference>
<evidence type="ECO:0000256" key="4">
    <source>
        <dbReference type="ARBA" id="ARBA00023180"/>
    </source>
</evidence>
<gene>
    <name evidence="7" type="primary">Vwa7-L1</name>
    <name evidence="7" type="ORF">Hamer_G001789</name>
</gene>
<feature type="domain" description="Fibronectin type-III" evidence="6">
    <location>
        <begin position="1031"/>
        <end position="1121"/>
    </location>
</feature>
<keyword evidence="2" id="KW-0964">Secreted</keyword>
<dbReference type="GO" id="GO:0032991">
    <property type="term" value="C:protein-containing complex"/>
    <property type="evidence" value="ECO:0007669"/>
    <property type="project" value="UniProtKB-ARBA"/>
</dbReference>
<feature type="chain" id="PRO_5035223582" evidence="5">
    <location>
        <begin position="21"/>
        <end position="1463"/>
    </location>
</feature>
<accession>A0A8J5JT37</accession>
<dbReference type="PROSITE" id="PS50853">
    <property type="entry name" value="FN3"/>
    <property type="match status" value="3"/>
</dbReference>
<dbReference type="Pfam" id="PF23619">
    <property type="entry name" value="Ig_VWA7"/>
    <property type="match status" value="1"/>
</dbReference>
<keyword evidence="3 5" id="KW-0732">Signal</keyword>
<feature type="domain" description="Fibronectin type-III" evidence="6">
    <location>
        <begin position="1269"/>
        <end position="1363"/>
    </location>
</feature>
<keyword evidence="8" id="KW-1185">Reference proteome</keyword>
<evidence type="ECO:0000259" key="6">
    <source>
        <dbReference type="PROSITE" id="PS50853"/>
    </source>
</evidence>
<evidence type="ECO:0000313" key="8">
    <source>
        <dbReference type="Proteomes" id="UP000747542"/>
    </source>
</evidence>
<proteinExistence type="predicted"/>
<organism evidence="7 8">
    <name type="scientific">Homarus americanus</name>
    <name type="common">American lobster</name>
    <dbReference type="NCBI Taxonomy" id="6706"/>
    <lineage>
        <taxon>Eukaryota</taxon>
        <taxon>Metazoa</taxon>
        <taxon>Ecdysozoa</taxon>
        <taxon>Arthropoda</taxon>
        <taxon>Crustacea</taxon>
        <taxon>Multicrustacea</taxon>
        <taxon>Malacostraca</taxon>
        <taxon>Eumalacostraca</taxon>
        <taxon>Eucarida</taxon>
        <taxon>Decapoda</taxon>
        <taxon>Pleocyemata</taxon>
        <taxon>Astacidea</taxon>
        <taxon>Nephropoidea</taxon>
        <taxon>Nephropidae</taxon>
        <taxon>Homarus</taxon>
    </lineage>
</organism>
<feature type="signal peptide" evidence="5">
    <location>
        <begin position="1"/>
        <end position="20"/>
    </location>
</feature>
<dbReference type="Proteomes" id="UP000747542">
    <property type="component" value="Unassembled WGS sequence"/>
</dbReference>
<feature type="domain" description="Fibronectin type-III" evidence="6">
    <location>
        <begin position="1366"/>
        <end position="1463"/>
    </location>
</feature>
<dbReference type="Pfam" id="PF23560">
    <property type="entry name" value="GBD_Hemicentin"/>
    <property type="match status" value="1"/>
</dbReference>
<dbReference type="InterPro" id="IPR036116">
    <property type="entry name" value="FN3_sf"/>
</dbReference>
<name>A0A8J5JT37_HOMAM</name>
<dbReference type="Pfam" id="PF25107">
    <property type="entry name" value="VWA7_N"/>
    <property type="match status" value="1"/>
</dbReference>
<dbReference type="CDD" id="cd00198">
    <property type="entry name" value="vWFA"/>
    <property type="match status" value="1"/>
</dbReference>
<dbReference type="InterPro" id="IPR057615">
    <property type="entry name" value="Ig_VWA7"/>
</dbReference>
<dbReference type="InterPro" id="IPR056475">
    <property type="entry name" value="GBD_Hemicentin/VWA7"/>
</dbReference>
<dbReference type="Gene3D" id="2.60.40.10">
    <property type="entry name" value="Immunoglobulins"/>
    <property type="match status" value="4"/>
</dbReference>
<dbReference type="SMART" id="SM00060">
    <property type="entry name" value="FN3"/>
    <property type="match status" value="4"/>
</dbReference>
<comment type="caution">
    <text evidence="7">The sequence shown here is derived from an EMBL/GenBank/DDBJ whole genome shotgun (WGS) entry which is preliminary data.</text>
</comment>
<evidence type="ECO:0000256" key="5">
    <source>
        <dbReference type="SAM" id="SignalP"/>
    </source>
</evidence>
<dbReference type="CDD" id="cd00063">
    <property type="entry name" value="FN3"/>
    <property type="match status" value="4"/>
</dbReference>
<dbReference type="InterPro" id="IPR003961">
    <property type="entry name" value="FN3_dom"/>
</dbReference>
<dbReference type="Gene3D" id="3.40.50.410">
    <property type="entry name" value="von Willebrand factor, type A domain"/>
    <property type="match status" value="1"/>
</dbReference>
<keyword evidence="4" id="KW-0325">Glycoprotein</keyword>
<dbReference type="InterPro" id="IPR056862">
    <property type="entry name" value="VWA7_N"/>
</dbReference>
<dbReference type="EMBL" id="JAHLQT010031306">
    <property type="protein sequence ID" value="KAG7160513.1"/>
    <property type="molecule type" value="Genomic_DNA"/>
</dbReference>
<dbReference type="PANTHER" id="PTHR14905:SF7">
    <property type="entry name" value="VON WILLEBRAND FACTOR A DOMAIN-CONTAINING PROTEIN 7"/>
    <property type="match status" value="1"/>
</dbReference>
<sequence length="1463" mass="159966">MAGSSLTVLLLAATLGGAAAFLATSLNTSDPDVARILCPEQTEGVTRDHKWITREAIRRNLRQFFMDNPPLSEPDFYVPPTATLTELYHAYYGTASSSARFIKAVNSITAANVKADSATQLRHDPDIQGDGEDLASLQATLVDRYPQIQTSILVAEAYPAARSLLGLSLHSLQKFYAHSTWIEQGHKDILPDLGLPGFAFDNLAGTNEDVCNACPSPEGCSGNVIVDAGLSSGYYHYDDPSANHYLLPKPHTGGKCSHGGVLDDSSSVPAQGGVNKDTASPCFSPHHHLHQQAAELAVQATDHYLSVLLDAVGNEKYRRLFDLYQGSALSIMIDTTGSMTDDIEAVKEQVKTIVENFNPELYVLAPYNDPYWGPGMRTHNSSEFLKAVNALHAGGGNASPEEMFWSGLQLALSLTPNYGDIFCFTDAGGRDGNKMESSIARTQLQHNKVSVIYSGIIRNHVSGLGDVLTEVQEYRRLADSTGGLFIPSDKFSIDTIMPILVEGVESSNVDITQLKEMTGPQHVQLPIDDSVHDFEIHLTGETTTALLKDMTGTEYDLMDQAALETDPKVEIVVYSNGLKAIRWKDPLYGQWSLHTDSVSTYSIAVSANSTLSFLGGFSVLDPSPPHPHYRAAEGNPLINTVYYLDVTLIGYLENDVIDVSKVEYVDKAGTKLREILYHGDVDDEFYIRSEPLPEQPFYVKLFGHVHSGNVFCRLLSVLITPVETKVGVLATSEDLAARPGYSANADFLITNYGLSSYFHITGIDDMGFLKYLETDRMYITHNSSKTLAAHFDVPRSSVPGTVSMVTITAQSEEQTQSVNSAISQFVVLPERKDVDPPTCVLASQPDCTGYDLNGLCSHNNWTTQATLQDDFSGLVNVYARPVGLSTSVEGLKPGTKGEVVLTYWASCCTSQVEIIGVDSSGNVGKCIVDMGTVGGMVVDLEAVSVGVTWVELKWSITPTNYEVHKFSLLINDDFSVDMRCMETVCFYNATYLDPCSLQTFRLTPHFYVRGVDQIGQPATTQATTADEDPGTPINGVVLSASVDTANITWEAPNTKCFSYFKVCYRPFGFYAEKVCEKTSSTNYLMRGLEACAVYEITVTSIGPSGDESKDSLVFSINTQETDTITITFDDPLNHAQCANLYNVDYRKTNQTLQVDEVMTAGRQETALVGKVSDSDNIVTISDLDPCTNYTIFVAAVSFSGFMGPYAERKTATNETARRSRVTSVWIPPTARRPLQTFCRVSNTSSYSPSGHHSNVTWQTHSTLELAPGEPQNLTVVKATPHTVDVKFDPPVINPQCIAEYNYDIYFLDNNELREEGGQGSHSLENVFENLDACTTYMMKVRAVSRGQLASDWVTTRTTTTEDDPSEPRLFVLQEATETSLEVTWWAPELNSKCVSSYYLEWTTPDGNTDSDTITPPPGEVLPFVVDKLITGLKSCTTYTLKVSTKTPLGSSGPIASLSASTLC</sequence>
<dbReference type="SUPFAM" id="SSF53300">
    <property type="entry name" value="vWA-like"/>
    <property type="match status" value="1"/>
</dbReference>
<dbReference type="InterPro" id="IPR013783">
    <property type="entry name" value="Ig-like_fold"/>
</dbReference>
<dbReference type="InterPro" id="IPR052577">
    <property type="entry name" value="VWA7"/>
</dbReference>
<protein>
    <submittedName>
        <fullName evidence="7">von Willebrand factor A domain-containing protein 7-like 1</fullName>
    </submittedName>
</protein>
<dbReference type="PANTHER" id="PTHR14905">
    <property type="entry name" value="NG37"/>
    <property type="match status" value="1"/>
</dbReference>
<evidence type="ECO:0000313" key="7">
    <source>
        <dbReference type="EMBL" id="KAG7160513.1"/>
    </source>
</evidence>
<dbReference type="GO" id="GO:0005576">
    <property type="term" value="C:extracellular region"/>
    <property type="evidence" value="ECO:0007669"/>
    <property type="project" value="UniProtKB-SubCell"/>
</dbReference>
<evidence type="ECO:0000256" key="1">
    <source>
        <dbReference type="ARBA" id="ARBA00004613"/>
    </source>
</evidence>